<feature type="domain" description="CRAL-TRIO" evidence="3">
    <location>
        <begin position="111"/>
        <end position="282"/>
    </location>
</feature>
<keyword evidence="5" id="KW-1185">Reference proteome</keyword>
<keyword evidence="2" id="KW-1133">Transmembrane helix</keyword>
<feature type="region of interest" description="Disordered" evidence="1">
    <location>
        <begin position="941"/>
        <end position="963"/>
    </location>
</feature>
<dbReference type="PANTHER" id="PTHR45824:SF29">
    <property type="entry name" value="GH16843P"/>
    <property type="match status" value="1"/>
</dbReference>
<feature type="compositionally biased region" description="Basic and acidic residues" evidence="1">
    <location>
        <begin position="1417"/>
        <end position="1435"/>
    </location>
</feature>
<protein>
    <recommendedName>
        <fullName evidence="3">CRAL-TRIO domain-containing protein</fullName>
    </recommendedName>
</protein>
<proteinExistence type="predicted"/>
<sequence length="1495" mass="166196">MSFTFDGADCSWPSPEELAKVQEIREKCAAELAALSESPRDVVGDIRVARFLRFYGGKVPEASKGFSDFLKWRVKENIDVLRKGIIDLNREQFHEWVDSVRSPFAPVLVPFFGETQEGHIVIFVSPGYFKAAEFVSKRPACHTMDNDLMLARAGIEYVMKVVDDNCHERHQMLYTVKVIDATHLGRETLPIFVPEVRKFAQDNMKQIMEHYCDQDILILLVNAPFIVRLVLAFATTFMARRQSNRIRVFSSATGTEIQKILRAIGPPTMFPESLAGTRKAEDIPFYFPLAQNDEKRIKEWMSRTASGITRGGATNLQGLQGVQVAPPEDATATPMAPVTPEASPASPIINTEMEEDAKKNSAMTEVKPAVELDEQPAPAELAALPQSPRDVVGDIRIARFLRYCGGKVPEAATGFAEFLKWRVQEKVDVLRQGIIDLKPDEFIAWVDSVRSPFAPVFVPFLGQSKEGHIVIFAAPGYFKATQFVNKRPACHTMENDLMLARAGVEYMMKLVDDNSYERHQMLYSIKVIDAAHLGRETLPIFVPEIRKFAQENEKQMMDMYCDQDILILVLNASLIVRAVLAFATTFMAKRQSNRIKVFASATGKEAQKTLRAVGPLSMFPESLGGTRKAEDIPFYFPLAQDDEKRIEEWMSRTTSGITRHGATSPPGTSPASDGELTWQMQGKRTEAEGEKEIQLDEPAPSGGLLCCSMNAANFTTFSTGIGSHGFVLSQKYLHVLASGMGLMKQLPKNTADKELDKPAYVFDVNDPEYKFRMYHAAPSAWHIMANLTLLRMHEVHSSREIEAPICGDVTYKLGGQFWPSRCYAELRGDCMCCFRWLGDAEDLFEKLEPTRFQTNLKPSLLNAFSLQNDLLLITRRHKQQAAIQLSGATVELQSQLSIRIEAPGSPVLVMRLDNGGETVRWMTALQDATQKDQSFRDLLNDVPLLSPGSSPRSESTPQSPTMEELEALRARLSQQESSSKEMEEGMKAACTRADAAAQAFHDSQDRAKCLEKALLEEQAKRKQVELMVEELQGQLASEVSCGKAREPDVKQIDQLQRRLACAEQRLSGAELVRKAAEERREGAEQRLAETEELLEQAVKKLAVSGQSSDDEATRRLRGVEAELKALKLIKAQADADGSELKKDLEEAKAKITTLQQTANQSEAAKVALEAQVETLQTRVADQEARLMDQDELQRALAEQQEAKDTLEKLERLSKQESEEVQKLKASLESSEAETKVAKARIQEMEKYVLAAQGAEKLEVQKLKASLESSEAETKVAKARIQEMEKHVLAAQGAEKLAARASEDEKTIAKLQAENAAAKARTEEMEKRMLASEGGAEKLSNRASQDAKTIAELQERVASLEKELGNAKEDAIWKTELARQESDQGAADLKCQVITLEGQVSELKRRLSAADQRLSAEQSRRSAAEDRTKQTEERLADLQEDGSTTHLQGKLEAAMVKANREAQARTVAQRQLVAALKAATAANAKIKAAERASLVG</sequence>
<evidence type="ECO:0000256" key="1">
    <source>
        <dbReference type="SAM" id="MobiDB-lite"/>
    </source>
</evidence>
<feature type="transmembrane region" description="Helical" evidence="2">
    <location>
        <begin position="216"/>
        <end position="239"/>
    </location>
</feature>
<feature type="region of interest" description="Disordered" evidence="1">
    <location>
        <begin position="1411"/>
        <end position="1435"/>
    </location>
</feature>
<dbReference type="Gene3D" id="3.40.525.10">
    <property type="entry name" value="CRAL-TRIO lipid binding domain"/>
    <property type="match status" value="2"/>
</dbReference>
<feature type="region of interest" description="Disordered" evidence="1">
    <location>
        <begin position="656"/>
        <end position="675"/>
    </location>
</feature>
<dbReference type="SUPFAM" id="SSF46938">
    <property type="entry name" value="CRAL/TRIO N-terminal domain"/>
    <property type="match status" value="2"/>
</dbReference>
<dbReference type="EMBL" id="CAXAMM010040718">
    <property type="protein sequence ID" value="CAK9094998.1"/>
    <property type="molecule type" value="Genomic_DNA"/>
</dbReference>
<comment type="caution">
    <text evidence="4">The sequence shown here is derived from an EMBL/GenBank/DDBJ whole genome shotgun (WGS) entry which is preliminary data.</text>
</comment>
<feature type="transmembrane region" description="Helical" evidence="2">
    <location>
        <begin position="565"/>
        <end position="588"/>
    </location>
</feature>
<evidence type="ECO:0000256" key="2">
    <source>
        <dbReference type="SAM" id="Phobius"/>
    </source>
</evidence>
<dbReference type="InterPro" id="IPR036273">
    <property type="entry name" value="CRAL/TRIO_N_dom_sf"/>
</dbReference>
<dbReference type="InterPro" id="IPR052578">
    <property type="entry name" value="PI_Transfer_CRAL-TRIO"/>
</dbReference>
<dbReference type="SUPFAM" id="SSF52087">
    <property type="entry name" value="CRAL/TRIO domain"/>
    <property type="match status" value="2"/>
</dbReference>
<dbReference type="PANTHER" id="PTHR45824">
    <property type="entry name" value="GH16843P"/>
    <property type="match status" value="1"/>
</dbReference>
<reference evidence="4 5" key="1">
    <citation type="submission" date="2024-02" db="EMBL/GenBank/DDBJ databases">
        <authorList>
            <person name="Chen Y."/>
            <person name="Shah S."/>
            <person name="Dougan E. K."/>
            <person name="Thang M."/>
            <person name="Chan C."/>
        </authorList>
    </citation>
    <scope>NUCLEOTIDE SEQUENCE [LARGE SCALE GENOMIC DNA]</scope>
</reference>
<feature type="domain" description="CRAL-TRIO" evidence="3">
    <location>
        <begin position="460"/>
        <end position="631"/>
    </location>
</feature>
<keyword evidence="2" id="KW-0472">Membrane</keyword>
<evidence type="ECO:0000313" key="5">
    <source>
        <dbReference type="Proteomes" id="UP001642464"/>
    </source>
</evidence>
<evidence type="ECO:0000313" key="4">
    <source>
        <dbReference type="EMBL" id="CAK9094998.1"/>
    </source>
</evidence>
<keyword evidence="2" id="KW-0812">Transmembrane</keyword>
<organism evidence="4 5">
    <name type="scientific">Durusdinium trenchii</name>
    <dbReference type="NCBI Taxonomy" id="1381693"/>
    <lineage>
        <taxon>Eukaryota</taxon>
        <taxon>Sar</taxon>
        <taxon>Alveolata</taxon>
        <taxon>Dinophyceae</taxon>
        <taxon>Suessiales</taxon>
        <taxon>Symbiodiniaceae</taxon>
        <taxon>Durusdinium</taxon>
    </lineage>
</organism>
<dbReference type="Proteomes" id="UP001642464">
    <property type="component" value="Unassembled WGS sequence"/>
</dbReference>
<feature type="compositionally biased region" description="Polar residues" evidence="1">
    <location>
        <begin position="947"/>
        <end position="961"/>
    </location>
</feature>
<dbReference type="PROSITE" id="PS50191">
    <property type="entry name" value="CRAL_TRIO"/>
    <property type="match status" value="2"/>
</dbReference>
<dbReference type="InterPro" id="IPR001251">
    <property type="entry name" value="CRAL-TRIO_dom"/>
</dbReference>
<accession>A0ABP0R332</accession>
<evidence type="ECO:0000259" key="3">
    <source>
        <dbReference type="PROSITE" id="PS50191"/>
    </source>
</evidence>
<name>A0ABP0R332_9DINO</name>
<gene>
    <name evidence="4" type="ORF">SCF082_LOCUS44633</name>
</gene>
<dbReference type="InterPro" id="IPR036865">
    <property type="entry name" value="CRAL-TRIO_dom_sf"/>
</dbReference>
<feature type="region of interest" description="Disordered" evidence="1">
    <location>
        <begin position="327"/>
        <end position="346"/>
    </location>
</feature>